<sequence>MQLQSQSRTYSRYNVLAQTTQPMDVSDQLLSKLAVLSQKKQWILFTAECPRPDFEQLTASNICCKNVIQMKPSQQLSEVEIVIKAIQSGNASAVVASNKIALMNQSMLRDIAQRYQCEVFFVDGRVNQYH</sequence>
<reference evidence="1 2" key="1">
    <citation type="submission" date="2020-04" db="EMBL/GenBank/DDBJ databases">
        <title>Whole-genome sequencing of Vibrio spp. from China reveals different genetic environments of blaCTX-M-14 among diverse lineages.</title>
        <authorList>
            <person name="Zheng Z."/>
            <person name="Ye L."/>
            <person name="Chen S."/>
        </authorList>
    </citation>
    <scope>NUCLEOTIDE SEQUENCE [LARGE SCALE GENOMIC DNA]</scope>
    <source>
        <strain evidence="1 2">Vb0574</strain>
    </source>
</reference>
<accession>A0A659ASI5</accession>
<dbReference type="Pfam" id="PF03846">
    <property type="entry name" value="SulA"/>
    <property type="match status" value="1"/>
</dbReference>
<evidence type="ECO:0000313" key="1">
    <source>
        <dbReference type="EMBL" id="NMU28226.1"/>
    </source>
</evidence>
<protein>
    <recommendedName>
        <fullName evidence="3">50S ribosomal protein L7ae</fullName>
    </recommendedName>
</protein>
<dbReference type="GO" id="GO:0051782">
    <property type="term" value="P:negative regulation of cell division"/>
    <property type="evidence" value="ECO:0007669"/>
    <property type="project" value="InterPro"/>
</dbReference>
<dbReference type="SUPFAM" id="SSF52540">
    <property type="entry name" value="P-loop containing nucleoside triphosphate hydrolases"/>
    <property type="match status" value="1"/>
</dbReference>
<proteinExistence type="predicted"/>
<dbReference type="InterPro" id="IPR004596">
    <property type="entry name" value="Cell_div_suppressor_SulA"/>
</dbReference>
<evidence type="ECO:0008006" key="3">
    <source>
        <dbReference type="Google" id="ProtNLM"/>
    </source>
</evidence>
<comment type="caution">
    <text evidence="1">The sequence shown here is derived from an EMBL/GenBank/DDBJ whole genome shotgun (WGS) entry which is preliminary data.</text>
</comment>
<dbReference type="RefSeq" id="WP_029822782.1">
    <property type="nucleotide sequence ID" value="NZ_CP114186.1"/>
</dbReference>
<dbReference type="EMBL" id="JABCLD010001917">
    <property type="protein sequence ID" value="NMU28226.1"/>
    <property type="molecule type" value="Genomic_DNA"/>
</dbReference>
<name>A0A659ASI5_VIBPH</name>
<organism evidence="1 2">
    <name type="scientific">Vibrio parahaemolyticus</name>
    <dbReference type="NCBI Taxonomy" id="670"/>
    <lineage>
        <taxon>Bacteria</taxon>
        <taxon>Pseudomonadati</taxon>
        <taxon>Pseudomonadota</taxon>
        <taxon>Gammaproteobacteria</taxon>
        <taxon>Vibrionales</taxon>
        <taxon>Vibrionaceae</taxon>
        <taxon>Vibrio</taxon>
    </lineage>
</organism>
<dbReference type="GO" id="GO:0009432">
    <property type="term" value="P:SOS response"/>
    <property type="evidence" value="ECO:0007669"/>
    <property type="project" value="InterPro"/>
</dbReference>
<dbReference type="Gene3D" id="3.40.50.300">
    <property type="entry name" value="P-loop containing nucleotide triphosphate hydrolases"/>
    <property type="match status" value="1"/>
</dbReference>
<dbReference type="Proteomes" id="UP000555836">
    <property type="component" value="Unassembled WGS sequence"/>
</dbReference>
<evidence type="ECO:0000313" key="2">
    <source>
        <dbReference type="Proteomes" id="UP000555836"/>
    </source>
</evidence>
<dbReference type="AlphaFoldDB" id="A0A659ASI5"/>
<gene>
    <name evidence="1" type="ORF">HKB21_21675</name>
</gene>
<dbReference type="InterPro" id="IPR027417">
    <property type="entry name" value="P-loop_NTPase"/>
</dbReference>